<dbReference type="OrthoDB" id="1922221at2759"/>
<dbReference type="Proteomes" id="UP000240830">
    <property type="component" value="Unassembled WGS sequence"/>
</dbReference>
<feature type="domain" description="Exocyst complex subunit Exo70 C-terminal" evidence="5">
    <location>
        <begin position="145"/>
        <end position="458"/>
    </location>
</feature>
<dbReference type="Pfam" id="PF03081">
    <property type="entry name" value="Exo70_C"/>
    <property type="match status" value="1"/>
</dbReference>
<evidence type="ECO:0000256" key="1">
    <source>
        <dbReference type="ARBA" id="ARBA00006756"/>
    </source>
</evidence>
<evidence type="ECO:0000259" key="5">
    <source>
        <dbReference type="Pfam" id="PF03081"/>
    </source>
</evidence>
<comment type="function">
    <text evidence="4">Involved in the secretory pathway as part of the exocyst complex which tethers secretory vesicles to the sites of exocytosis. Also plays a role in the assembly of the exocyst.</text>
</comment>
<comment type="subcellular location">
    <subcellularLocation>
        <location evidence="4">Bud</location>
    </subcellularLocation>
    <subcellularLocation>
        <location evidence="4">Bud neck</location>
    </subcellularLocation>
</comment>
<dbReference type="InterPro" id="IPR004140">
    <property type="entry name" value="Exo70"/>
</dbReference>
<evidence type="ECO:0000256" key="2">
    <source>
        <dbReference type="ARBA" id="ARBA00022448"/>
    </source>
</evidence>
<gene>
    <name evidence="6" type="ORF">PSACC_00397</name>
</gene>
<keyword evidence="3 4" id="KW-0268">Exocytosis</keyword>
<evidence type="ECO:0000256" key="3">
    <source>
        <dbReference type="ARBA" id="ARBA00022483"/>
    </source>
</evidence>
<organism evidence="6 7">
    <name type="scientific">Paramicrosporidium saccamoebae</name>
    <dbReference type="NCBI Taxonomy" id="1246581"/>
    <lineage>
        <taxon>Eukaryota</taxon>
        <taxon>Fungi</taxon>
        <taxon>Fungi incertae sedis</taxon>
        <taxon>Cryptomycota</taxon>
        <taxon>Cryptomycota incertae sedis</taxon>
        <taxon>Paramicrosporidium</taxon>
    </lineage>
</organism>
<name>A0A2H9TPS7_9FUNG</name>
<dbReference type="PANTHER" id="PTHR12542:SF41">
    <property type="entry name" value="EXOCYST COMPLEX COMPONENT 7"/>
    <property type="match status" value="1"/>
</dbReference>
<dbReference type="GO" id="GO:0015031">
    <property type="term" value="P:protein transport"/>
    <property type="evidence" value="ECO:0007669"/>
    <property type="project" value="UniProtKB-KW"/>
</dbReference>
<protein>
    <recommendedName>
        <fullName evidence="4">Exocyst complex protein EXO70</fullName>
    </recommendedName>
</protein>
<dbReference type="SUPFAM" id="SSF74788">
    <property type="entry name" value="Cullin repeat-like"/>
    <property type="match status" value="1"/>
</dbReference>
<dbReference type="AlphaFoldDB" id="A0A2H9TPS7"/>
<evidence type="ECO:0000313" key="7">
    <source>
        <dbReference type="Proteomes" id="UP000240830"/>
    </source>
</evidence>
<keyword evidence="7" id="KW-1185">Reference proteome</keyword>
<proteinExistence type="inferred from homology"/>
<dbReference type="GO" id="GO:0005935">
    <property type="term" value="C:cellular bud neck"/>
    <property type="evidence" value="ECO:0007669"/>
    <property type="project" value="UniProtKB-SubCell"/>
</dbReference>
<comment type="caution">
    <text evidence="6">The sequence shown here is derived from an EMBL/GenBank/DDBJ whole genome shotgun (WGS) entry which is preliminary data.</text>
</comment>
<dbReference type="InterPro" id="IPR046364">
    <property type="entry name" value="Exo70_C"/>
</dbReference>
<accession>A0A2H9TPS7</accession>
<keyword evidence="2 4" id="KW-0813">Transport</keyword>
<comment type="similarity">
    <text evidence="1 4">Belongs to the EXO70 family.</text>
</comment>
<dbReference type="PANTHER" id="PTHR12542">
    <property type="entry name" value="EXOCYST COMPLEX PROTEIN EXO70"/>
    <property type="match status" value="1"/>
</dbReference>
<dbReference type="GO" id="GO:0005546">
    <property type="term" value="F:phosphatidylinositol-4,5-bisphosphate binding"/>
    <property type="evidence" value="ECO:0007669"/>
    <property type="project" value="InterPro"/>
</dbReference>
<dbReference type="EMBL" id="MTSL01000041">
    <property type="protein sequence ID" value="PJF19744.1"/>
    <property type="molecule type" value="Genomic_DNA"/>
</dbReference>
<dbReference type="GO" id="GO:0000145">
    <property type="term" value="C:exocyst"/>
    <property type="evidence" value="ECO:0007669"/>
    <property type="project" value="InterPro"/>
</dbReference>
<dbReference type="GO" id="GO:0006887">
    <property type="term" value="P:exocytosis"/>
    <property type="evidence" value="ECO:0007669"/>
    <property type="project" value="UniProtKB-KW"/>
</dbReference>
<reference evidence="6 7" key="1">
    <citation type="submission" date="2016-10" db="EMBL/GenBank/DDBJ databases">
        <title>The genome of Paramicrosporidium saccamoebae is the missing link in understanding Cryptomycota and Microsporidia evolution.</title>
        <authorList>
            <person name="Quandt C.A."/>
            <person name="Beaudet D."/>
            <person name="Corsaro D."/>
            <person name="Michel R."/>
            <person name="Corradi N."/>
            <person name="James T."/>
        </authorList>
    </citation>
    <scope>NUCLEOTIDE SEQUENCE [LARGE SCALE GENOMIC DNA]</scope>
    <source>
        <strain evidence="6 7">KSL3</strain>
    </source>
</reference>
<evidence type="ECO:0000313" key="6">
    <source>
        <dbReference type="EMBL" id="PJF19744.1"/>
    </source>
</evidence>
<dbReference type="STRING" id="1246581.A0A2H9TPS7"/>
<evidence type="ECO:0000256" key="4">
    <source>
        <dbReference type="RuleBase" id="RU365026"/>
    </source>
</evidence>
<dbReference type="Gene3D" id="1.20.1280.170">
    <property type="entry name" value="Exocyst complex component Exo70"/>
    <property type="match status" value="1"/>
</dbReference>
<sequence length="466" mass="52474">MIDVEATLNVVKTLAEKNDLARREEYILATGYKHVWETANGLAIDALAQRYREWLTSASVVIDPTQLETDETDILPELAAGLKKIAEYSIHSDLRADIMGCYGEVRSNYMLQTLQILFRNIDTTIKGTYTRGTHPFIVAVREFFRMAQREAQFAAQVLSTNCVADAVRRAIAHPADLVKMGAETVSTKVHKASAKHEFVDQIWLFDVIEVFNDMYVECLDVDVKETVRPALVSVTTAGVDFMKELMDDVQGTSRSIGTLTAAANATVFEQTSAVLNCLKKMLEYERIIEALLSSWSHKQWDYIVGPIATDAQNFATALYYQDLLKGLEIVIEKYSHGYKRPMVSVLFQLNNYNHILRSCAPLAHILVDGEGKYAEIVDSLQGEYVGYWRHTAALLEDGSQRAAGSPPKERLKQFSAELEEHVKSQEGCAVPDAELRMTLIEKVQHEVTAVFIPFYNLYPIPIHFHL</sequence>
<dbReference type="InterPro" id="IPR016159">
    <property type="entry name" value="Cullin_repeat-like_dom_sf"/>
</dbReference>
<keyword evidence="4" id="KW-0653">Protein transport</keyword>